<evidence type="ECO:0000313" key="2">
    <source>
        <dbReference type="EMBL" id="KAL3311140.1"/>
    </source>
</evidence>
<organism evidence="2 3">
    <name type="scientific">Cichlidogyrus casuarinus</name>
    <dbReference type="NCBI Taxonomy" id="1844966"/>
    <lineage>
        <taxon>Eukaryota</taxon>
        <taxon>Metazoa</taxon>
        <taxon>Spiralia</taxon>
        <taxon>Lophotrochozoa</taxon>
        <taxon>Platyhelminthes</taxon>
        <taxon>Monogenea</taxon>
        <taxon>Monopisthocotylea</taxon>
        <taxon>Dactylogyridea</taxon>
        <taxon>Ancyrocephalidae</taxon>
        <taxon>Cichlidogyrus</taxon>
    </lineage>
</organism>
<evidence type="ECO:0000256" key="1">
    <source>
        <dbReference type="SAM" id="MobiDB-lite"/>
    </source>
</evidence>
<feature type="region of interest" description="Disordered" evidence="1">
    <location>
        <begin position="55"/>
        <end position="85"/>
    </location>
</feature>
<sequence>MGSSRDLSDYRSQQVEPISEWSFSNLSDEELYSKPSKSTVKRHITLVMSREQSSLYGRKMADKDKTLSSLPSTRESKSAQDLQNYRQRALTARARAIERSERILDDNEARKIHRRRTPSDRDEELLVIRKLRLQGIKTALGIEGLYLQSMATDRNERVPFPPPPSPNTCTIIQRMKTR</sequence>
<accession>A0ABD2PVC5</accession>
<evidence type="ECO:0000313" key="3">
    <source>
        <dbReference type="Proteomes" id="UP001626550"/>
    </source>
</evidence>
<gene>
    <name evidence="2" type="ORF">Ciccas_010286</name>
</gene>
<proteinExistence type="predicted"/>
<protein>
    <submittedName>
        <fullName evidence="2">Uncharacterized protein</fullName>
    </submittedName>
</protein>
<comment type="caution">
    <text evidence="2">The sequence shown here is derived from an EMBL/GenBank/DDBJ whole genome shotgun (WGS) entry which is preliminary data.</text>
</comment>
<keyword evidence="3" id="KW-1185">Reference proteome</keyword>
<dbReference type="Proteomes" id="UP001626550">
    <property type="component" value="Unassembled WGS sequence"/>
</dbReference>
<feature type="compositionally biased region" description="Polar residues" evidence="1">
    <location>
        <begin position="67"/>
        <end position="85"/>
    </location>
</feature>
<name>A0ABD2PVC5_9PLAT</name>
<dbReference type="AlphaFoldDB" id="A0ABD2PVC5"/>
<reference evidence="2 3" key="1">
    <citation type="submission" date="2024-11" db="EMBL/GenBank/DDBJ databases">
        <title>Adaptive evolution of stress response genes in parasites aligns with host niche diversity.</title>
        <authorList>
            <person name="Hahn C."/>
            <person name="Resl P."/>
        </authorList>
    </citation>
    <scope>NUCLEOTIDE SEQUENCE [LARGE SCALE GENOMIC DNA]</scope>
    <source>
        <strain evidence="2">EGGRZ-B1_66</strain>
        <tissue evidence="2">Body</tissue>
    </source>
</reference>
<dbReference type="EMBL" id="JBJKFK010002415">
    <property type="protein sequence ID" value="KAL3311140.1"/>
    <property type="molecule type" value="Genomic_DNA"/>
</dbReference>